<evidence type="ECO:0000256" key="4">
    <source>
        <dbReference type="ARBA" id="ARBA00023163"/>
    </source>
</evidence>
<evidence type="ECO:0000313" key="7">
    <source>
        <dbReference type="Proteomes" id="UP000235739"/>
    </source>
</evidence>
<protein>
    <submittedName>
        <fullName evidence="6">LysR family transcriptional regulator</fullName>
    </submittedName>
</protein>
<gene>
    <name evidence="6" type="ORF">CIK84_16660</name>
</gene>
<evidence type="ECO:0000256" key="2">
    <source>
        <dbReference type="ARBA" id="ARBA00023015"/>
    </source>
</evidence>
<evidence type="ECO:0000256" key="3">
    <source>
        <dbReference type="ARBA" id="ARBA00023125"/>
    </source>
</evidence>
<proteinExistence type="inferred from homology"/>
<dbReference type="Proteomes" id="UP000235739">
    <property type="component" value="Unassembled WGS sequence"/>
</dbReference>
<dbReference type="InterPro" id="IPR000847">
    <property type="entry name" value="LysR_HTH_N"/>
</dbReference>
<dbReference type="PANTHER" id="PTHR30126">
    <property type="entry name" value="HTH-TYPE TRANSCRIPTIONAL REGULATOR"/>
    <property type="match status" value="1"/>
</dbReference>
<dbReference type="Pfam" id="PF00126">
    <property type="entry name" value="HTH_1"/>
    <property type="match status" value="1"/>
</dbReference>
<dbReference type="InterPro" id="IPR036388">
    <property type="entry name" value="WH-like_DNA-bd_sf"/>
</dbReference>
<keyword evidence="2" id="KW-0805">Transcription regulation</keyword>
<dbReference type="Gene3D" id="1.10.10.10">
    <property type="entry name" value="Winged helix-like DNA-binding domain superfamily/Winged helix DNA-binding domain"/>
    <property type="match status" value="1"/>
</dbReference>
<sequence length="310" mass="33751">MESSSSSLEDIARWIQPSSLELLVGIADHGSLSAGARAAGVAQPNATRALKTLERRLGYQLVARKTTGSRLTAEGVLTVQWAREVLASLEAFADGARSLAESGEGELEFGASMTVAEFLAPNWIGQLHRAMPQVKPRMQIMNSQDVIRAVQQEQLGLGFVETPHIPLGLKNRQILQDEMLVVTSPEHAWAQRQEPLSLHELQSTPLIEREEGSGTRAFLDYIAHAERPNPVAVFNSNAIICQCVARGMGPAVLSHLAVESQLEQGLLVEIPFDGPALLRELRAIWPAHRVLNATEQKLLEISVDSKTAQG</sequence>
<accession>A0A2N7RYL9</accession>
<dbReference type="GO" id="GO:0003700">
    <property type="term" value="F:DNA-binding transcription factor activity"/>
    <property type="evidence" value="ECO:0007669"/>
    <property type="project" value="InterPro"/>
</dbReference>
<dbReference type="Pfam" id="PF03466">
    <property type="entry name" value="LysR_substrate"/>
    <property type="match status" value="1"/>
</dbReference>
<organism evidence="6 7">
    <name type="scientific">Glutamicibacter arilaitensis</name>
    <dbReference type="NCBI Taxonomy" id="256701"/>
    <lineage>
        <taxon>Bacteria</taxon>
        <taxon>Bacillati</taxon>
        <taxon>Actinomycetota</taxon>
        <taxon>Actinomycetes</taxon>
        <taxon>Micrococcales</taxon>
        <taxon>Micrococcaceae</taxon>
        <taxon>Glutamicibacter</taxon>
    </lineage>
</organism>
<dbReference type="EMBL" id="PNQX01000003">
    <property type="protein sequence ID" value="PMQ18984.1"/>
    <property type="molecule type" value="Genomic_DNA"/>
</dbReference>
<dbReference type="InterPro" id="IPR005119">
    <property type="entry name" value="LysR_subst-bd"/>
</dbReference>
<name>A0A2N7RYL9_9MICC</name>
<evidence type="ECO:0000259" key="5">
    <source>
        <dbReference type="PROSITE" id="PS50931"/>
    </source>
</evidence>
<dbReference type="RefSeq" id="WP_102599083.1">
    <property type="nucleotide sequence ID" value="NZ_JBQEJV010000003.1"/>
</dbReference>
<reference evidence="6 7" key="1">
    <citation type="journal article" date="2017" name="Elife">
        <title>Extensive horizontal gene transfer in cheese-associated bacteria.</title>
        <authorList>
            <person name="Bonham K.S."/>
            <person name="Wolfe B.E."/>
            <person name="Dutton R.J."/>
        </authorList>
    </citation>
    <scope>NUCLEOTIDE SEQUENCE [LARGE SCALE GENOMIC DNA]</scope>
    <source>
        <strain evidence="6 7">JB182</strain>
    </source>
</reference>
<dbReference type="GO" id="GO:0000976">
    <property type="term" value="F:transcription cis-regulatory region binding"/>
    <property type="evidence" value="ECO:0007669"/>
    <property type="project" value="TreeGrafter"/>
</dbReference>
<dbReference type="InterPro" id="IPR036390">
    <property type="entry name" value="WH_DNA-bd_sf"/>
</dbReference>
<dbReference type="SUPFAM" id="SSF46785">
    <property type="entry name" value="Winged helix' DNA-binding domain"/>
    <property type="match status" value="1"/>
</dbReference>
<feature type="domain" description="HTH lysR-type" evidence="5">
    <location>
        <begin position="15"/>
        <end position="72"/>
    </location>
</feature>
<keyword evidence="4" id="KW-0804">Transcription</keyword>
<dbReference type="Gene3D" id="3.40.190.10">
    <property type="entry name" value="Periplasmic binding protein-like II"/>
    <property type="match status" value="2"/>
</dbReference>
<comment type="similarity">
    <text evidence="1">Belongs to the LysR transcriptional regulatory family.</text>
</comment>
<dbReference type="PROSITE" id="PS50931">
    <property type="entry name" value="HTH_LYSR"/>
    <property type="match status" value="1"/>
</dbReference>
<evidence type="ECO:0000256" key="1">
    <source>
        <dbReference type="ARBA" id="ARBA00009437"/>
    </source>
</evidence>
<dbReference type="SUPFAM" id="SSF53850">
    <property type="entry name" value="Periplasmic binding protein-like II"/>
    <property type="match status" value="1"/>
</dbReference>
<evidence type="ECO:0000313" key="6">
    <source>
        <dbReference type="EMBL" id="PMQ18984.1"/>
    </source>
</evidence>
<dbReference type="AlphaFoldDB" id="A0A2N7RYL9"/>
<keyword evidence="3" id="KW-0238">DNA-binding</keyword>
<dbReference type="PANTHER" id="PTHR30126:SF39">
    <property type="entry name" value="HTH-TYPE TRANSCRIPTIONAL REGULATOR CYSL"/>
    <property type="match status" value="1"/>
</dbReference>
<comment type="caution">
    <text evidence="6">The sequence shown here is derived from an EMBL/GenBank/DDBJ whole genome shotgun (WGS) entry which is preliminary data.</text>
</comment>